<gene>
    <name evidence="1" type="ORF">SAMN05421806_11873</name>
</gene>
<accession>A0A1G9H9Q1</accession>
<proteinExistence type="predicted"/>
<dbReference type="EMBL" id="FNFF01000018">
    <property type="protein sequence ID" value="SDL09708.1"/>
    <property type="molecule type" value="Genomic_DNA"/>
</dbReference>
<evidence type="ECO:0000313" key="1">
    <source>
        <dbReference type="EMBL" id="SDL09708.1"/>
    </source>
</evidence>
<dbReference type="OrthoDB" id="4333217at2"/>
<organism evidence="1 2">
    <name type="scientific">Streptomyces indicus</name>
    <dbReference type="NCBI Taxonomy" id="417292"/>
    <lineage>
        <taxon>Bacteria</taxon>
        <taxon>Bacillati</taxon>
        <taxon>Actinomycetota</taxon>
        <taxon>Actinomycetes</taxon>
        <taxon>Kitasatosporales</taxon>
        <taxon>Streptomycetaceae</taxon>
        <taxon>Streptomyces</taxon>
    </lineage>
</organism>
<name>A0A1G9H9Q1_9ACTN</name>
<sequence length="61" mass="6319">MPLIALVIAGLALAFEQAIQWKFGPMGLIAFAALTIGVKAKNTMFSSIGAVILVMLLAQSG</sequence>
<protein>
    <submittedName>
        <fullName evidence="1">Uncharacterized protein</fullName>
    </submittedName>
</protein>
<keyword evidence="2" id="KW-1185">Reference proteome</keyword>
<dbReference type="Proteomes" id="UP000199155">
    <property type="component" value="Unassembled WGS sequence"/>
</dbReference>
<evidence type="ECO:0000313" key="2">
    <source>
        <dbReference type="Proteomes" id="UP000199155"/>
    </source>
</evidence>
<dbReference type="RefSeq" id="WP_093616307.1">
    <property type="nucleotide sequence ID" value="NZ_FNFF01000018.1"/>
</dbReference>
<dbReference type="AlphaFoldDB" id="A0A1G9H9Q1"/>
<reference evidence="1 2" key="1">
    <citation type="submission" date="2016-10" db="EMBL/GenBank/DDBJ databases">
        <authorList>
            <person name="de Groot N.N."/>
        </authorList>
    </citation>
    <scope>NUCLEOTIDE SEQUENCE [LARGE SCALE GENOMIC DNA]</scope>
    <source>
        <strain evidence="1 2">CGMCC 4.5727</strain>
    </source>
</reference>